<comment type="caution">
    <text evidence="2">The sequence shown here is derived from an EMBL/GenBank/DDBJ whole genome shotgun (WGS) entry which is preliminary data.</text>
</comment>
<proteinExistence type="predicted"/>
<sequence length="875" mass="95792">MVEGFDELATAVKNSSDQPEIVAGKVGEYLNSVLKGTSNWTDTSGVDTQLKTLVGNELQSNEPYDPTNGTVSQKISSVKGAINTNVSKPNISYLQPVLEAGKKAFIDVLKKKNYVLANYEEASKIDWSNSNDVGVKTCAKIFLSCIPLMMSGLSYLYWECKNGWKAMQFNSGALRGYMMYMGYHSSYLGSSTGGNVIGSIESTFKDLSGAAVEAKSTYLKCYNALRTQIHNKLKEESGAKLEEHPIAALYFVAQNYFTLKQSNSFGQSTGSPKSIREMLYFLAALPFSPVYEQFDKYITNHFKAVTGIQSSNDVDLKLQVADSAISSKGPTSLPGDTLSAADLKGHLTLVSHIAPRILGLIQGPGYKRGNSDEPWLFELYSNSIFQFKYSSGAALFSAISNYSYALQFQLHFLFFMCSNDGNKCGWQECLYGKDLNATTSEVTSYICASLKCSEPVVSCDHNNTSCTHNKDDQGCGTSDNPSSLQGFLTDNLKGFRLHDSERSSHMSQHLPGSMCHVPMGFKSTDLRKNPAAGGNLYSALSAFCGSPFSPLRQLCEKLGCLTKRTPRTLGDMFGFIWHLKGQMFSSGTVGPKGQWITELPEHIPFSSAIDKRAHILKTLVGTGHTEHKTAPSAADFSSLHVVVEPQHSKCYGTGKSCGPYLAPLTLSNGATFGKTAPYASTYLSWMVYLIDDLQTGFQELLDEFKNIDCSKTGCRGTNGKKCQQSHPPGTHGASSRSCTCDSVVHCGGVLPLLYRHGFSYNSMGKLFGEGNNGQTKRKCSAFATQLQAVINGNPLTKLLESIDDFLFVFRYYFLGNLSGFWSVYVCIIVYTFFFLLDTLHLRSHLKLTSSHMVPPLALLTSGTPLPITKLTYIGQ</sequence>
<keyword evidence="1" id="KW-1133">Transmembrane helix</keyword>
<keyword evidence="3" id="KW-1185">Reference proteome</keyword>
<evidence type="ECO:0000313" key="3">
    <source>
        <dbReference type="Proteomes" id="UP001497744"/>
    </source>
</evidence>
<protein>
    <submittedName>
        <fullName evidence="2">Variant erythrocyte surface antigen-1 family protein</fullName>
    </submittedName>
</protein>
<dbReference type="GeneID" id="94197409"/>
<dbReference type="RefSeq" id="XP_067717997.1">
    <property type="nucleotide sequence ID" value="XM_067861896.1"/>
</dbReference>
<dbReference type="Pfam" id="PF12785">
    <property type="entry name" value="VESA1_N"/>
    <property type="match status" value="1"/>
</dbReference>
<dbReference type="EMBL" id="BPLF01000005">
    <property type="protein sequence ID" value="GIX65928.1"/>
    <property type="molecule type" value="Genomic_DNA"/>
</dbReference>
<evidence type="ECO:0000313" key="2">
    <source>
        <dbReference type="EMBL" id="GIX65928.1"/>
    </source>
</evidence>
<evidence type="ECO:0000256" key="1">
    <source>
        <dbReference type="SAM" id="Phobius"/>
    </source>
</evidence>
<accession>A0AAV4M1R8</accession>
<reference evidence="2 3" key="1">
    <citation type="submission" date="2021-06" db="EMBL/GenBank/DDBJ databases">
        <title>Genome sequence of Babesia caballi.</title>
        <authorList>
            <person name="Yamagishi J."/>
            <person name="Kidaka T."/>
            <person name="Ochi A."/>
        </authorList>
    </citation>
    <scope>NUCLEOTIDE SEQUENCE [LARGE SCALE GENOMIC DNA]</scope>
    <source>
        <strain evidence="2">USDA-D6B2</strain>
    </source>
</reference>
<gene>
    <name evidence="2" type="ORF">BcabD6B2_53630</name>
</gene>
<keyword evidence="1" id="KW-0472">Membrane</keyword>
<keyword evidence="1" id="KW-0812">Transmembrane</keyword>
<dbReference type="Proteomes" id="UP001497744">
    <property type="component" value="Unassembled WGS sequence"/>
</dbReference>
<dbReference type="InterPro" id="IPR024751">
    <property type="entry name" value="VESA1"/>
</dbReference>
<dbReference type="AlphaFoldDB" id="A0AAV4M1R8"/>
<name>A0AAV4M1R8_BABCB</name>
<feature type="transmembrane region" description="Helical" evidence="1">
    <location>
        <begin position="811"/>
        <end position="836"/>
    </location>
</feature>
<organism evidence="2 3">
    <name type="scientific">Babesia caballi</name>
    <dbReference type="NCBI Taxonomy" id="5871"/>
    <lineage>
        <taxon>Eukaryota</taxon>
        <taxon>Sar</taxon>
        <taxon>Alveolata</taxon>
        <taxon>Apicomplexa</taxon>
        <taxon>Aconoidasida</taxon>
        <taxon>Piroplasmida</taxon>
        <taxon>Babesiidae</taxon>
        <taxon>Babesia</taxon>
    </lineage>
</organism>